<dbReference type="GeneTree" id="ENSGT00390000005623"/>
<dbReference type="PANTHER" id="PTHR14449:SF2">
    <property type="entry name" value="FANCONI ANEMIA GROUP F PROTEIN"/>
    <property type="match status" value="1"/>
</dbReference>
<dbReference type="InterPro" id="IPR038505">
    <property type="entry name" value="FANCF_C_sf"/>
</dbReference>
<dbReference type="GO" id="GO:0043240">
    <property type="term" value="C:Fanconi anaemia nuclear complex"/>
    <property type="evidence" value="ECO:0007669"/>
    <property type="project" value="InterPro"/>
</dbReference>
<dbReference type="Pfam" id="PF11107">
    <property type="entry name" value="FANCF"/>
    <property type="match status" value="1"/>
</dbReference>
<sequence>MEAVVKNLERTAELLALSQTEIVRRWDKQTLDRAFQWAQYCEHVYTRFHANPTVRDILEKQLQVTNESLRTIFQGYTDITFSDLSQCQHLLLVGLLSNAAVPSSVIKLLFDTSCSRTAGGKYKDATGHCTELIEVTSARKVLSAIYLKRSTSFPGPDADVIGITLMEILDILLSPATGGSKVGQAEKLLDNILQTCGENENFSGVVAAALLSRKNNKTAATTTNMASEGVSFDFILDWLQHHHSLLQHMCSTLPIGLLMDLYQQSVRFRVTYRDILKQWGSQLEYDMGEGEWVQMYTTDGVSFKTLSDHYRSLLGACPSTKEDVERELTELKVADGDFDVGGLSVWGLSVWGGLFFNLKR</sequence>
<reference evidence="1" key="2">
    <citation type="submission" date="2025-09" db="UniProtKB">
        <authorList>
            <consortium name="Ensembl"/>
        </authorList>
    </citation>
    <scope>IDENTIFICATION</scope>
</reference>
<dbReference type="PANTHER" id="PTHR14449">
    <property type="entry name" value="FANCONI ANEMIA GROUP F PROTEIN FANCF"/>
    <property type="match status" value="1"/>
</dbReference>
<proteinExistence type="predicted"/>
<accession>A0A673YQ36</accession>
<dbReference type="Ensembl" id="ENSSTUT00000037957.1">
    <property type="protein sequence ID" value="ENSSTUP00000036320.1"/>
    <property type="gene ID" value="ENSSTUG00000015489.1"/>
</dbReference>
<dbReference type="InParanoid" id="A0A673YQ36"/>
<name>A0A673YQ36_SALTR</name>
<evidence type="ECO:0000313" key="1">
    <source>
        <dbReference type="Ensembl" id="ENSSTUP00000036320.1"/>
    </source>
</evidence>
<protein>
    <submittedName>
        <fullName evidence="1">FA complementation group F</fullName>
    </submittedName>
</protein>
<reference evidence="1" key="1">
    <citation type="submission" date="2025-08" db="UniProtKB">
        <authorList>
            <consortium name="Ensembl"/>
        </authorList>
    </citation>
    <scope>IDENTIFICATION</scope>
</reference>
<dbReference type="GO" id="GO:0036297">
    <property type="term" value="P:interstrand cross-link repair"/>
    <property type="evidence" value="ECO:0007669"/>
    <property type="project" value="InterPro"/>
</dbReference>
<dbReference type="Gene3D" id="1.25.40.490">
    <property type="match status" value="1"/>
</dbReference>
<dbReference type="AlphaFoldDB" id="A0A673YQ36"/>
<evidence type="ECO:0000313" key="2">
    <source>
        <dbReference type="Proteomes" id="UP000472277"/>
    </source>
</evidence>
<dbReference type="InterPro" id="IPR035428">
    <property type="entry name" value="FANCF"/>
</dbReference>
<dbReference type="OMA" id="LQWARYL"/>
<organism evidence="1 2">
    <name type="scientific">Salmo trutta</name>
    <name type="common">Brown trout</name>
    <dbReference type="NCBI Taxonomy" id="8032"/>
    <lineage>
        <taxon>Eukaryota</taxon>
        <taxon>Metazoa</taxon>
        <taxon>Chordata</taxon>
        <taxon>Craniata</taxon>
        <taxon>Vertebrata</taxon>
        <taxon>Euteleostomi</taxon>
        <taxon>Actinopterygii</taxon>
        <taxon>Neopterygii</taxon>
        <taxon>Teleostei</taxon>
        <taxon>Protacanthopterygii</taxon>
        <taxon>Salmoniformes</taxon>
        <taxon>Salmonidae</taxon>
        <taxon>Salmoninae</taxon>
        <taxon>Salmo</taxon>
    </lineage>
</organism>
<keyword evidence="2" id="KW-1185">Reference proteome</keyword>
<dbReference type="Proteomes" id="UP000472277">
    <property type="component" value="Chromosome 4"/>
</dbReference>